<dbReference type="EMBL" id="JBHSFN010000004">
    <property type="protein sequence ID" value="MFC4586223.1"/>
    <property type="molecule type" value="Genomic_DNA"/>
</dbReference>
<reference evidence="3" key="1">
    <citation type="journal article" date="2019" name="Int. J. Syst. Evol. Microbiol.">
        <title>The Global Catalogue of Microorganisms (GCM) 10K type strain sequencing project: providing services to taxonomists for standard genome sequencing and annotation.</title>
        <authorList>
            <consortium name="The Broad Institute Genomics Platform"/>
            <consortium name="The Broad Institute Genome Sequencing Center for Infectious Disease"/>
            <person name="Wu L."/>
            <person name="Ma J."/>
        </authorList>
    </citation>
    <scope>NUCLEOTIDE SEQUENCE [LARGE SCALE GENOMIC DNA]</scope>
    <source>
        <strain evidence="3">CCUG 49560</strain>
    </source>
</reference>
<organism evidence="2 3">
    <name type="scientific">Sphaerisporangium corydalis</name>
    <dbReference type="NCBI Taxonomy" id="1441875"/>
    <lineage>
        <taxon>Bacteria</taxon>
        <taxon>Bacillati</taxon>
        <taxon>Actinomycetota</taxon>
        <taxon>Actinomycetes</taxon>
        <taxon>Streptosporangiales</taxon>
        <taxon>Streptosporangiaceae</taxon>
        <taxon>Sphaerisporangium</taxon>
    </lineage>
</organism>
<gene>
    <name evidence="2" type="ORF">ACFO8L_09075</name>
</gene>
<evidence type="ECO:0000259" key="1">
    <source>
        <dbReference type="Pfam" id="PF04149"/>
    </source>
</evidence>
<comment type="caution">
    <text evidence="2">The sequence shown here is derived from an EMBL/GenBank/DDBJ whole genome shotgun (WGS) entry which is preliminary data.</text>
</comment>
<proteinExistence type="predicted"/>
<accession>A0ABV9EAE7</accession>
<keyword evidence="3" id="KW-1185">Reference proteome</keyword>
<dbReference type="Proteomes" id="UP001595891">
    <property type="component" value="Unassembled WGS sequence"/>
</dbReference>
<sequence length="66" mass="6704">MNLSMTVWKKSSHSGNSGGNCVEVATGLPGAIGVRDSKKPAGPVLLFTPVAWSAFVNGLKGGTFVA</sequence>
<name>A0ABV9EAE7_9ACTN</name>
<evidence type="ECO:0000313" key="2">
    <source>
        <dbReference type="EMBL" id="MFC4586223.1"/>
    </source>
</evidence>
<dbReference type="InterPro" id="IPR007278">
    <property type="entry name" value="DUF397"/>
</dbReference>
<dbReference type="RefSeq" id="WP_262846865.1">
    <property type="nucleotide sequence ID" value="NZ_JANZYP010000053.1"/>
</dbReference>
<evidence type="ECO:0000313" key="3">
    <source>
        <dbReference type="Proteomes" id="UP001595891"/>
    </source>
</evidence>
<dbReference type="Pfam" id="PF04149">
    <property type="entry name" value="DUF397"/>
    <property type="match status" value="1"/>
</dbReference>
<protein>
    <submittedName>
        <fullName evidence="2">DUF397 domain-containing protein</fullName>
    </submittedName>
</protein>
<feature type="domain" description="DUF397" evidence="1">
    <location>
        <begin position="7"/>
        <end position="60"/>
    </location>
</feature>